<dbReference type="Pfam" id="PF00264">
    <property type="entry name" value="Tyrosinase"/>
    <property type="match status" value="1"/>
</dbReference>
<dbReference type="GO" id="GO:0016020">
    <property type="term" value="C:membrane"/>
    <property type="evidence" value="ECO:0007669"/>
    <property type="project" value="UniProtKB-SubCell"/>
</dbReference>
<dbReference type="InterPro" id="IPR010730">
    <property type="entry name" value="HET"/>
</dbReference>
<organism evidence="9 10">
    <name type="scientific">Colletotrichum melonis</name>
    <dbReference type="NCBI Taxonomy" id="1209925"/>
    <lineage>
        <taxon>Eukaryota</taxon>
        <taxon>Fungi</taxon>
        <taxon>Dikarya</taxon>
        <taxon>Ascomycota</taxon>
        <taxon>Pezizomycotina</taxon>
        <taxon>Sordariomycetes</taxon>
        <taxon>Hypocreomycetidae</taxon>
        <taxon>Glomerellales</taxon>
        <taxon>Glomerellaceae</taxon>
        <taxon>Colletotrichum</taxon>
        <taxon>Colletotrichum acutatum species complex</taxon>
    </lineage>
</organism>
<evidence type="ECO:0000256" key="1">
    <source>
        <dbReference type="ARBA" id="ARBA00004141"/>
    </source>
</evidence>
<dbReference type="PROSITE" id="PS00497">
    <property type="entry name" value="TYROSINASE_1"/>
    <property type="match status" value="1"/>
</dbReference>
<feature type="transmembrane region" description="Helical" evidence="5">
    <location>
        <begin position="1568"/>
        <end position="1589"/>
    </location>
</feature>
<feature type="transmembrane region" description="Helical" evidence="5">
    <location>
        <begin position="1434"/>
        <end position="1460"/>
    </location>
</feature>
<name>A0AAI9XSQ4_9PEZI</name>
<reference evidence="9 10" key="1">
    <citation type="submission" date="2016-10" db="EMBL/GenBank/DDBJ databases">
        <title>The genome sequence of Colletotrichum fioriniae PJ7.</title>
        <authorList>
            <person name="Baroncelli R."/>
        </authorList>
    </citation>
    <scope>NUCLEOTIDE SEQUENCE [LARGE SCALE GENOMIC DNA]</scope>
    <source>
        <strain evidence="9">Col 31</strain>
    </source>
</reference>
<feature type="transmembrane region" description="Helical" evidence="5">
    <location>
        <begin position="1534"/>
        <end position="1556"/>
    </location>
</feature>
<dbReference type="Gene3D" id="1.10.1280.10">
    <property type="entry name" value="Di-copper center containing domain from catechol oxidase"/>
    <property type="match status" value="1"/>
</dbReference>
<evidence type="ECO:0000256" key="5">
    <source>
        <dbReference type="SAM" id="Phobius"/>
    </source>
</evidence>
<evidence type="ECO:0000256" key="3">
    <source>
        <dbReference type="ARBA" id="ARBA00022989"/>
    </source>
</evidence>
<dbReference type="Proteomes" id="UP001239795">
    <property type="component" value="Unassembled WGS sequence"/>
</dbReference>
<evidence type="ECO:0000259" key="7">
    <source>
        <dbReference type="PROSITE" id="PS00497"/>
    </source>
</evidence>
<evidence type="ECO:0000313" key="10">
    <source>
        <dbReference type="Proteomes" id="UP001239795"/>
    </source>
</evidence>
<evidence type="ECO:0000313" key="9">
    <source>
        <dbReference type="EMBL" id="KAK1461628.1"/>
    </source>
</evidence>
<dbReference type="GO" id="GO:0015179">
    <property type="term" value="F:L-amino acid transmembrane transporter activity"/>
    <property type="evidence" value="ECO:0007669"/>
    <property type="project" value="TreeGrafter"/>
</dbReference>
<dbReference type="GO" id="GO:0016491">
    <property type="term" value="F:oxidoreductase activity"/>
    <property type="evidence" value="ECO:0007669"/>
    <property type="project" value="InterPro"/>
</dbReference>
<dbReference type="PANTHER" id="PTHR11785">
    <property type="entry name" value="AMINO ACID TRANSPORTER"/>
    <property type="match status" value="1"/>
</dbReference>
<gene>
    <name evidence="9" type="ORF">CMEL01_14582</name>
</gene>
<keyword evidence="10" id="KW-1185">Reference proteome</keyword>
<feature type="chain" id="PRO_5042560538" evidence="6">
    <location>
        <begin position="24"/>
        <end position="1698"/>
    </location>
</feature>
<evidence type="ECO:0000256" key="4">
    <source>
        <dbReference type="ARBA" id="ARBA00023136"/>
    </source>
</evidence>
<feature type="transmembrane region" description="Helical" evidence="5">
    <location>
        <begin position="1322"/>
        <end position="1342"/>
    </location>
</feature>
<dbReference type="SUPFAM" id="SSF48056">
    <property type="entry name" value="Di-copper centre-containing domain"/>
    <property type="match status" value="1"/>
</dbReference>
<feature type="transmembrane region" description="Helical" evidence="5">
    <location>
        <begin position="1240"/>
        <end position="1262"/>
    </location>
</feature>
<dbReference type="InterPro" id="IPR050598">
    <property type="entry name" value="AminoAcid_Transporter"/>
</dbReference>
<keyword evidence="6" id="KW-0732">Signal</keyword>
<dbReference type="PROSITE" id="PS00498">
    <property type="entry name" value="TYROSINASE_2"/>
    <property type="match status" value="1"/>
</dbReference>
<dbReference type="InterPro" id="IPR002293">
    <property type="entry name" value="AA/rel_permease1"/>
</dbReference>
<dbReference type="PRINTS" id="PR00092">
    <property type="entry name" value="TYROSINASE"/>
</dbReference>
<dbReference type="InterPro" id="IPR002227">
    <property type="entry name" value="Tyrosinase_Cu-bd"/>
</dbReference>
<sequence length="1698" mass="189861">MKGFTKSAGYLALLAALVSETIALPVQDAPLRIEWRSLSSAAKADYISAVKCLDGLPSKIGLKSSRYNDFPYVHAQLNNEIHFVAQFLPWHRYFVHIYETALRDECRYTGPMTYWDWTLDSEDMSKSPVFSNDTTIGFGGNGLNGGLVTPTRPNPLTMCVIDGAFANFTVSYYTTTALSHCLNRGFNDGIGVNTGPYEGGLYSPEKISGIIKTSSNFSAFATTLENGPHGAIHSAVGGDLFPSTSPNESTDPLFFLHHVQIDRLWWLWQQADLTNRMLDFSGRRNLPSGEADTRPASLNDTLPTLGLAADIPIQQVMSTTTDLLYYKAQDVKMICSCCRHVLALRKDYALTSNERDGADHLIPHHRDSTSLTASVDAGCYICNRLWAALDIEEQCKVRQSNGEPTKRKTPATESPLTSVFWEDGAALAYPRAFLLQLTFDRGKVVDLERNPRKGFFRATVLLLPQEYIAYASQYQIKSHSRSTRSEGTFNVAQRWITECLAEHPQCGAKPNASTTTQWYPSRLLDTGPLDQESSSCRLVLPNITPIQGSYATLSHCWGTKESFNLTTSNYAQLQQEIAFDTLPPLYRDAMETSRRLNIRYLWIDSLCIIQHGDDFVDWKYESMHMDKIYSGSFVNISAADAPDANHSLFHDRNPDALCSQIVELPVGSQTNRFLLMDYNFWRTEVSSAVINTRAWVLQERLLSPRVLYFGQRQILWECHQKEDAEIYPEGLLIDLTRFPSRFKGFCHNQMGWRPRDHGDLSKYHYWCNIVNTYTRAKLTFPGDKLIALSAVAKAMRVLLQDSYAAGMWRRYLERQLMWSVAVGEAQARPSVYRAPSWSWAAVDGHITPGIMDVEAVEMLIEVQDLHLDYVTSDTTGLISGGWLQLWGCLKKLEFLPDALFSSHSNNYEFLMMIVNGVSVSVRADSVMKEYQPHVYLDDNQQWVSTQNHRPELFCMPARTRPGNDGSIYMLLLQLKNGKDGTFRRIGIARGWGKELRESLLASNAEESTLPALTAFAAAQTAQPADALLAAMLSSLDLATPRQRQLKELEKLYRPSPRIVSTPETTPMLDSFWKHAKFLRFGWLEWSNGCWLMRLFCGFRKICTRRPLEEPPACRSACVSLELYTFFHWNSYRQCLPARESRVYHKNSSSAESHFPRRQQAMSSPLKYDHHVGEDRHVVRDDASAEEVGVVKQQEVYAFDESRKIGVTGAVFLILNKMIGTGIFSTPSGIFQSTGSVGVALMLWVIGGVLTFCGMSVFLEFGLAIPRSGGEKNYLERAYKHPKYLATCVLASQMILLGFSSGNSLAFGRYILFASGSESPDGWTARGIGIAGATFAVGIHAITPKWGIRLFNVLGVFKVIVLLFIVFSGFAALAGRRRVPNPHNFDNAFRIEEGEGYGNGGVYGYATALLRIIYSYKGWENANYVVGELKNPRKTLAIAAPLAIGGVTILYVLANVAYFAAIPKTELATSEVIVAGVFFRNVFGNSAGARALPAFVAISNLGNVLAVSFAHARLNQELAKEGLLPFSTFWASNKPFNAPAAALFLHWIVTVIVLVAPPAGPAYNFITDLYTYPGAWINAFVGIGLLYLQWNKRENWTSPWHTYFPITILYVLANVFLCIVPFIPPTGSWTAEGYPYYVFPIVGVGVLLLGGVYWGFWTKIFPAIGGYKVVAERTYDEEGHEVIRYRKVSTKHGHSGPID</sequence>
<dbReference type="Pfam" id="PF13520">
    <property type="entry name" value="AA_permease_2"/>
    <property type="match status" value="1"/>
</dbReference>
<feature type="signal peptide" evidence="6">
    <location>
        <begin position="1"/>
        <end position="23"/>
    </location>
</feature>
<accession>A0AAI9XSQ4</accession>
<comment type="subcellular location">
    <subcellularLocation>
        <location evidence="1">Membrane</location>
        <topology evidence="1">Multi-pass membrane protein</topology>
    </subcellularLocation>
</comment>
<proteinExistence type="predicted"/>
<keyword evidence="4 5" id="KW-0472">Membrane</keyword>
<evidence type="ECO:0000256" key="6">
    <source>
        <dbReference type="SAM" id="SignalP"/>
    </source>
</evidence>
<dbReference type="PANTHER" id="PTHR11785:SF382">
    <property type="entry name" value="LOW-AFFINITY METHIONINE PERMEASE"/>
    <property type="match status" value="1"/>
</dbReference>
<comment type="caution">
    <text evidence="9">The sequence shown here is derived from an EMBL/GenBank/DDBJ whole genome shotgun (WGS) entry which is preliminary data.</text>
</comment>
<keyword evidence="3 5" id="KW-1133">Transmembrane helix</keyword>
<dbReference type="Gene3D" id="1.20.1740.10">
    <property type="entry name" value="Amino acid/polyamine transporter I"/>
    <property type="match status" value="1"/>
</dbReference>
<evidence type="ECO:0000259" key="8">
    <source>
        <dbReference type="PROSITE" id="PS00498"/>
    </source>
</evidence>
<dbReference type="EMBL" id="MLGG01000010">
    <property type="protein sequence ID" value="KAK1461628.1"/>
    <property type="molecule type" value="Genomic_DNA"/>
</dbReference>
<feature type="domain" description="Tyrosinase copper-binding" evidence="7">
    <location>
        <begin position="82"/>
        <end position="99"/>
    </location>
</feature>
<dbReference type="Pfam" id="PF06985">
    <property type="entry name" value="HET"/>
    <property type="match status" value="1"/>
</dbReference>
<feature type="domain" description="Tyrosinase copper-binding" evidence="8">
    <location>
        <begin position="251"/>
        <end position="262"/>
    </location>
</feature>
<feature type="transmembrane region" description="Helical" evidence="5">
    <location>
        <begin position="1349"/>
        <end position="1375"/>
    </location>
</feature>
<feature type="transmembrane region" description="Helical" evidence="5">
    <location>
        <begin position="1635"/>
        <end position="1655"/>
    </location>
</feature>
<keyword evidence="2 5" id="KW-0812">Transmembrane</keyword>
<feature type="transmembrane region" description="Helical" evidence="5">
    <location>
        <begin position="1601"/>
        <end position="1623"/>
    </location>
</feature>
<protein>
    <submittedName>
        <fullName evidence="9">Amino acid permease</fullName>
    </submittedName>
</protein>
<feature type="transmembrane region" description="Helical" evidence="5">
    <location>
        <begin position="1283"/>
        <end position="1310"/>
    </location>
</feature>
<dbReference type="FunFam" id="1.20.1740.10:FF:000025">
    <property type="entry name" value="High-affinity methionine permease"/>
    <property type="match status" value="1"/>
</dbReference>
<evidence type="ECO:0000256" key="2">
    <source>
        <dbReference type="ARBA" id="ARBA00022692"/>
    </source>
</evidence>
<dbReference type="InterPro" id="IPR008922">
    <property type="entry name" value="Di-copper_centre_dom_sf"/>
</dbReference>